<evidence type="ECO:0000313" key="3">
    <source>
        <dbReference type="Proteomes" id="UP000887458"/>
    </source>
</evidence>
<keyword evidence="1" id="KW-1133">Transmembrane helix</keyword>
<dbReference type="EMBL" id="NJHN03000032">
    <property type="protein sequence ID" value="KAH9423362.1"/>
    <property type="molecule type" value="Genomic_DNA"/>
</dbReference>
<feature type="transmembrane region" description="Helical" evidence="1">
    <location>
        <begin position="150"/>
        <end position="173"/>
    </location>
</feature>
<protein>
    <recommendedName>
        <fullName evidence="4">Transmembrane protein</fullName>
    </recommendedName>
</protein>
<name>A0ABQ8JLL1_DERPT</name>
<evidence type="ECO:0008006" key="4">
    <source>
        <dbReference type="Google" id="ProtNLM"/>
    </source>
</evidence>
<gene>
    <name evidence="2" type="ORF">DERP_003641</name>
</gene>
<proteinExistence type="predicted"/>
<sequence>MSKQEQNSNDPIIRTCSTTLTTIRLSTPKSSTSTLSSRSSLPPNLKYRKQIRNESPSSPSIKKIKSNYNTIRLRIIHNESIWICRWITTGLILINSLWLIYIVFICIRDHSENIITQTMIIISLLYGLFSFMISMILWRRLWSTNHYTSFALFNISFILFIIIELLQISYWFIVRFTPTNIYHNWETLSFYSSGFFRLISYLELIMFMNSTKLSSF</sequence>
<organism evidence="2 3">
    <name type="scientific">Dermatophagoides pteronyssinus</name>
    <name type="common">European house dust mite</name>
    <dbReference type="NCBI Taxonomy" id="6956"/>
    <lineage>
        <taxon>Eukaryota</taxon>
        <taxon>Metazoa</taxon>
        <taxon>Ecdysozoa</taxon>
        <taxon>Arthropoda</taxon>
        <taxon>Chelicerata</taxon>
        <taxon>Arachnida</taxon>
        <taxon>Acari</taxon>
        <taxon>Acariformes</taxon>
        <taxon>Sarcoptiformes</taxon>
        <taxon>Astigmata</taxon>
        <taxon>Psoroptidia</taxon>
        <taxon>Analgoidea</taxon>
        <taxon>Pyroglyphidae</taxon>
        <taxon>Dermatophagoidinae</taxon>
        <taxon>Dermatophagoides</taxon>
    </lineage>
</organism>
<reference evidence="2 3" key="2">
    <citation type="journal article" date="2022" name="Mol. Biol. Evol.">
        <title>Comparative Genomics Reveals Insights into the Divergent Evolution of Astigmatic Mites and Household Pest Adaptations.</title>
        <authorList>
            <person name="Xiong Q."/>
            <person name="Wan A.T."/>
            <person name="Liu X."/>
            <person name="Fung C.S."/>
            <person name="Xiao X."/>
            <person name="Malainual N."/>
            <person name="Hou J."/>
            <person name="Wang L."/>
            <person name="Wang M."/>
            <person name="Yang K.Y."/>
            <person name="Cui Y."/>
            <person name="Leung E.L."/>
            <person name="Nong W."/>
            <person name="Shin S.K."/>
            <person name="Au S.W."/>
            <person name="Jeong K.Y."/>
            <person name="Chew F.T."/>
            <person name="Hui J.H."/>
            <person name="Leung T.F."/>
            <person name="Tungtrongchitr A."/>
            <person name="Zhong N."/>
            <person name="Liu Z."/>
            <person name="Tsui S.K."/>
        </authorList>
    </citation>
    <scope>NUCLEOTIDE SEQUENCE [LARGE SCALE GENOMIC DNA]</scope>
    <source>
        <strain evidence="2">Derp</strain>
    </source>
</reference>
<keyword evidence="1" id="KW-0812">Transmembrane</keyword>
<feature type="transmembrane region" description="Helical" evidence="1">
    <location>
        <begin position="82"/>
        <end position="102"/>
    </location>
</feature>
<feature type="transmembrane region" description="Helical" evidence="1">
    <location>
        <begin position="188"/>
        <end position="208"/>
    </location>
</feature>
<evidence type="ECO:0000256" key="1">
    <source>
        <dbReference type="SAM" id="Phobius"/>
    </source>
</evidence>
<keyword evidence="3" id="KW-1185">Reference proteome</keyword>
<comment type="caution">
    <text evidence="2">The sequence shown here is derived from an EMBL/GenBank/DDBJ whole genome shotgun (WGS) entry which is preliminary data.</text>
</comment>
<keyword evidence="1" id="KW-0472">Membrane</keyword>
<evidence type="ECO:0000313" key="2">
    <source>
        <dbReference type="EMBL" id="KAH9423362.1"/>
    </source>
</evidence>
<accession>A0ABQ8JLL1</accession>
<dbReference type="Proteomes" id="UP000887458">
    <property type="component" value="Unassembled WGS sequence"/>
</dbReference>
<reference evidence="2 3" key="1">
    <citation type="journal article" date="2018" name="J. Allergy Clin. Immunol.">
        <title>High-quality assembly of Dermatophagoides pteronyssinus genome and transcriptome reveals a wide range of novel allergens.</title>
        <authorList>
            <person name="Liu X.Y."/>
            <person name="Yang K.Y."/>
            <person name="Wang M.Q."/>
            <person name="Kwok J.S."/>
            <person name="Zeng X."/>
            <person name="Yang Z."/>
            <person name="Xiao X.J."/>
            <person name="Lau C.P."/>
            <person name="Li Y."/>
            <person name="Huang Z.M."/>
            <person name="Ba J.G."/>
            <person name="Yim A.K."/>
            <person name="Ouyang C.Y."/>
            <person name="Ngai S.M."/>
            <person name="Chan T.F."/>
            <person name="Leung E.L."/>
            <person name="Liu L."/>
            <person name="Liu Z.G."/>
            <person name="Tsui S.K."/>
        </authorList>
    </citation>
    <scope>NUCLEOTIDE SEQUENCE [LARGE SCALE GENOMIC DNA]</scope>
    <source>
        <strain evidence="2">Derp</strain>
    </source>
</reference>
<feature type="transmembrane region" description="Helical" evidence="1">
    <location>
        <begin position="114"/>
        <end position="138"/>
    </location>
</feature>